<reference evidence="1" key="1">
    <citation type="journal article" date="2004" name="Science">
        <title>Reverse methanogenesis: testing the hypothesis with environmental genomics.</title>
        <authorList>
            <person name="Hallam S.J."/>
            <person name="Putnam N."/>
            <person name="Preston C.M."/>
            <person name="Detter J.C."/>
            <person name="Rokhsar D."/>
            <person name="Richardson P.M."/>
            <person name="DeLong E.F."/>
        </authorList>
    </citation>
    <scope>NUCLEOTIDE SEQUENCE</scope>
</reference>
<name>A0A7H0XRY5_UNCAG</name>
<dbReference type="EMBL" id="AY714824">
    <property type="protein sequence ID" value="QNR61593.1"/>
    <property type="molecule type" value="Genomic_DNA"/>
</dbReference>
<evidence type="ECO:0000313" key="1">
    <source>
        <dbReference type="EMBL" id="QNR61593.1"/>
    </source>
</evidence>
<gene>
    <name evidence="1" type="ORF">GZ17G11_24</name>
</gene>
<sequence>MKCIDTTYFVDLIRRPSAIRTITQKLDTGGVCTQLLFSTFMRLYLVPMR</sequence>
<protein>
    <submittedName>
        <fullName evidence="1">Uncharacterized protein</fullName>
    </submittedName>
</protein>
<dbReference type="AlphaFoldDB" id="A0A7H0XRY5"/>
<proteinExistence type="predicted"/>
<organism evidence="1">
    <name type="scientific">Uncultured archaeon GZfos26G2</name>
    <dbReference type="NCBI Taxonomy" id="3386331"/>
    <lineage>
        <taxon>Archaea</taxon>
        <taxon>Methanobacteriati</taxon>
        <taxon>Methanobacteriota</taxon>
        <taxon>Stenosarchaea group</taxon>
        <taxon>Methanomicrobia</taxon>
        <taxon>Candidatus Methanophagales</taxon>
        <taxon>Candidatus Methanophagaceae</taxon>
        <taxon>Candidatus Methanophaga</taxon>
    </lineage>
</organism>
<accession>A0A7H0XRY5</accession>